<reference evidence="2 3" key="2">
    <citation type="journal article" date="2019" name="G3 (Bethesda)">
        <title>Hybrid Assembly of the Genome of the Entomopathogenic Nematode Steinernema carpocapsae Identifies the X-Chromosome.</title>
        <authorList>
            <person name="Serra L."/>
            <person name="Macchietto M."/>
            <person name="Macias-Munoz A."/>
            <person name="McGill C.J."/>
            <person name="Rodriguez I.M."/>
            <person name="Rodriguez B."/>
            <person name="Murad R."/>
            <person name="Mortazavi A."/>
        </authorList>
    </citation>
    <scope>NUCLEOTIDE SEQUENCE [LARGE SCALE GENOMIC DNA]</scope>
    <source>
        <strain evidence="2 3">ALL</strain>
    </source>
</reference>
<evidence type="ECO:0000313" key="3">
    <source>
        <dbReference type="Proteomes" id="UP000298663"/>
    </source>
</evidence>
<sequence>MDSGERDASQRRHAAEFLERFGLESALEDVPRCPAGEETHDAQEGCFRMPEEPNPRSSSTSRRIFGCCRDRVPESSFHVSNSLARRKSDEDFIKRKLLQHYSSSPLVQYESDSPSEHLWAQIIQNYTEKTVCLTPTYRSAGGASNAGIKIEKMASTGDSFFCEKKT</sequence>
<reference evidence="2 3" key="1">
    <citation type="journal article" date="2015" name="Genome Biol.">
        <title>Comparative genomics of Steinernema reveals deeply conserved gene regulatory networks.</title>
        <authorList>
            <person name="Dillman A.R."/>
            <person name="Macchietto M."/>
            <person name="Porter C.F."/>
            <person name="Rogers A."/>
            <person name="Williams B."/>
            <person name="Antoshechkin I."/>
            <person name="Lee M.M."/>
            <person name="Goodwin Z."/>
            <person name="Lu X."/>
            <person name="Lewis E.E."/>
            <person name="Goodrich-Blair H."/>
            <person name="Stock S.P."/>
            <person name="Adams B.J."/>
            <person name="Sternberg P.W."/>
            <person name="Mortazavi A."/>
        </authorList>
    </citation>
    <scope>NUCLEOTIDE SEQUENCE [LARGE SCALE GENOMIC DNA]</scope>
    <source>
        <strain evidence="2 3">ALL</strain>
    </source>
</reference>
<comment type="caution">
    <text evidence="2">The sequence shown here is derived from an EMBL/GenBank/DDBJ whole genome shotgun (WGS) entry which is preliminary data.</text>
</comment>
<evidence type="ECO:0000313" key="2">
    <source>
        <dbReference type="EMBL" id="TKR81034.1"/>
    </source>
</evidence>
<gene>
    <name evidence="2" type="ORF">L596_014979</name>
</gene>
<dbReference type="AlphaFoldDB" id="A0A4U5NE60"/>
<protein>
    <submittedName>
        <fullName evidence="2">Uncharacterized protein</fullName>
    </submittedName>
</protein>
<keyword evidence="3" id="KW-1185">Reference proteome</keyword>
<dbReference type="EMBL" id="AZBU02000004">
    <property type="protein sequence ID" value="TKR81034.1"/>
    <property type="molecule type" value="Genomic_DNA"/>
</dbReference>
<accession>A0A4U5NE60</accession>
<feature type="region of interest" description="Disordered" evidence="1">
    <location>
        <begin position="33"/>
        <end position="62"/>
    </location>
</feature>
<feature type="compositionally biased region" description="Basic and acidic residues" evidence="1">
    <location>
        <begin position="33"/>
        <end position="54"/>
    </location>
</feature>
<dbReference type="Proteomes" id="UP000298663">
    <property type="component" value="Unassembled WGS sequence"/>
</dbReference>
<name>A0A4U5NE60_STECR</name>
<organism evidence="2 3">
    <name type="scientific">Steinernema carpocapsae</name>
    <name type="common">Entomopathogenic nematode</name>
    <dbReference type="NCBI Taxonomy" id="34508"/>
    <lineage>
        <taxon>Eukaryota</taxon>
        <taxon>Metazoa</taxon>
        <taxon>Ecdysozoa</taxon>
        <taxon>Nematoda</taxon>
        <taxon>Chromadorea</taxon>
        <taxon>Rhabditida</taxon>
        <taxon>Tylenchina</taxon>
        <taxon>Panagrolaimomorpha</taxon>
        <taxon>Strongyloidoidea</taxon>
        <taxon>Steinernematidae</taxon>
        <taxon>Steinernema</taxon>
    </lineage>
</organism>
<evidence type="ECO:0000256" key="1">
    <source>
        <dbReference type="SAM" id="MobiDB-lite"/>
    </source>
</evidence>
<proteinExistence type="predicted"/>